<feature type="domain" description="F-box" evidence="1">
    <location>
        <begin position="13"/>
        <end position="60"/>
    </location>
</feature>
<dbReference type="PANTHER" id="PTHR38926:SF2">
    <property type="entry name" value="F-BOX_LRR-REPEAT PROTEIN 21-RELATED"/>
    <property type="match status" value="1"/>
</dbReference>
<protein>
    <submittedName>
        <fullName evidence="2">Leucine-rich repeat</fullName>
    </submittedName>
</protein>
<comment type="caution">
    <text evidence="2">The sequence shown here is derived from an EMBL/GenBank/DDBJ whole genome shotgun (WGS) entry which is preliminary data.</text>
</comment>
<dbReference type="Pfam" id="PF12937">
    <property type="entry name" value="F-box-like"/>
    <property type="match status" value="1"/>
</dbReference>
<dbReference type="SMART" id="SM00256">
    <property type="entry name" value="FBOX"/>
    <property type="match status" value="1"/>
</dbReference>
<dbReference type="Pfam" id="PF13516">
    <property type="entry name" value="LRR_6"/>
    <property type="match status" value="1"/>
</dbReference>
<accession>A0A8T2D1N8</accession>
<gene>
    <name evidence="2" type="ORF">ISN45_At05g047940</name>
</gene>
<dbReference type="InterPro" id="IPR001810">
    <property type="entry name" value="F-box_dom"/>
</dbReference>
<dbReference type="Proteomes" id="UP000694240">
    <property type="component" value="Chromosome 5"/>
</dbReference>
<evidence type="ECO:0000313" key="2">
    <source>
        <dbReference type="EMBL" id="KAG7605815.1"/>
    </source>
</evidence>
<dbReference type="InterPro" id="IPR001611">
    <property type="entry name" value="Leu-rich_rpt"/>
</dbReference>
<name>A0A8T2D1N8_9BRAS</name>
<dbReference type="Pfam" id="PF24758">
    <property type="entry name" value="LRR_At5g56370"/>
    <property type="match status" value="1"/>
</dbReference>
<reference evidence="2 3" key="1">
    <citation type="submission" date="2020-12" db="EMBL/GenBank/DDBJ databases">
        <title>Concerted genomic and epigenomic changes stabilize Arabidopsis allopolyploids.</title>
        <authorList>
            <person name="Chen Z."/>
        </authorList>
    </citation>
    <scope>NUCLEOTIDE SEQUENCE [LARGE SCALE GENOMIC DNA]</scope>
    <source>
        <strain evidence="2">Allo738</strain>
        <tissue evidence="2">Leaf</tissue>
    </source>
</reference>
<sequence length="307" mass="35122">MDPLSSLMKNEEPKNWADLPTDLMCLILLRLSVTEILENAQKVCRSWRYVCKDPSIWRKIDMRILSYNKPVLVNNPEAICRNAVDRSEGGLLEINIGDFGSDSLLTYIAERSSNLRSLRLMCSEITDDGFVQAVVKLPMLEELEVSGISLSGESMKLAGLSCPNLKTLMLNRLFYLSSDDDDHDAIAIAESMPKLRHLQLCGNKLTKTGLNAILDGCPHLEHLDLRQCINLVGNLEKRCFEKIKDLRRHNDSTSADYPFSFETYYFHWSRQLAILKNALPMEEGAYNFDPIVEEAEYYLKLYWDLCQ</sequence>
<evidence type="ECO:0000313" key="3">
    <source>
        <dbReference type="Proteomes" id="UP000694240"/>
    </source>
</evidence>
<dbReference type="EMBL" id="JAEFBK010000005">
    <property type="protein sequence ID" value="KAG7605815.1"/>
    <property type="molecule type" value="Genomic_DNA"/>
</dbReference>
<organism evidence="2 3">
    <name type="scientific">Arabidopsis thaliana x Arabidopsis arenosa</name>
    <dbReference type="NCBI Taxonomy" id="1240361"/>
    <lineage>
        <taxon>Eukaryota</taxon>
        <taxon>Viridiplantae</taxon>
        <taxon>Streptophyta</taxon>
        <taxon>Embryophyta</taxon>
        <taxon>Tracheophyta</taxon>
        <taxon>Spermatophyta</taxon>
        <taxon>Magnoliopsida</taxon>
        <taxon>eudicotyledons</taxon>
        <taxon>Gunneridae</taxon>
        <taxon>Pentapetalae</taxon>
        <taxon>rosids</taxon>
        <taxon>malvids</taxon>
        <taxon>Brassicales</taxon>
        <taxon>Brassicaceae</taxon>
        <taxon>Camelineae</taxon>
        <taxon>Arabidopsis</taxon>
    </lineage>
</organism>
<proteinExistence type="predicted"/>
<dbReference type="PROSITE" id="PS50181">
    <property type="entry name" value="FBOX"/>
    <property type="match status" value="1"/>
</dbReference>
<keyword evidence="3" id="KW-1185">Reference proteome</keyword>
<dbReference type="PANTHER" id="PTHR38926">
    <property type="entry name" value="F-BOX DOMAIN CONTAINING PROTEIN, EXPRESSED"/>
    <property type="match status" value="1"/>
</dbReference>
<dbReference type="InterPro" id="IPR055411">
    <property type="entry name" value="LRR_FXL15/At3g58940/PEG3-like"/>
</dbReference>
<dbReference type="FunFam" id="3.80.10.10:FF:002117">
    <property type="entry name" value="Nodulin-like protein"/>
    <property type="match status" value="1"/>
</dbReference>
<dbReference type="CDD" id="cd22164">
    <property type="entry name" value="F-box_AtSKIP19-like"/>
    <property type="match status" value="1"/>
</dbReference>
<evidence type="ECO:0000259" key="1">
    <source>
        <dbReference type="PROSITE" id="PS50181"/>
    </source>
</evidence>
<dbReference type="AlphaFoldDB" id="A0A8T2D1N8"/>